<accession>A0ABX2D7V3</accession>
<gene>
    <name evidence="1" type="ORF">E5S67_05684</name>
</gene>
<protein>
    <recommendedName>
        <fullName evidence="3">PEP-CTERM protein-sorting domain-containing protein</fullName>
    </recommendedName>
</protein>
<evidence type="ECO:0000313" key="2">
    <source>
        <dbReference type="Proteomes" id="UP000702425"/>
    </source>
</evidence>
<name>A0ABX2D7V3_9CYAN</name>
<proteinExistence type="predicted"/>
<dbReference type="RefSeq" id="WP_172192290.1">
    <property type="nucleotide sequence ID" value="NZ_CAWPPK010000069.1"/>
</dbReference>
<dbReference type="EMBL" id="SRRZ01000160">
    <property type="protein sequence ID" value="NQE37903.1"/>
    <property type="molecule type" value="Genomic_DNA"/>
</dbReference>
<comment type="caution">
    <text evidence="1">The sequence shown here is derived from an EMBL/GenBank/DDBJ whole genome shotgun (WGS) entry which is preliminary data.</text>
</comment>
<reference evidence="1 2" key="1">
    <citation type="journal article" date="2020" name="Sci. Rep.">
        <title>A novel cyanobacterial geosmin producer, revising GeoA distribution and dispersion patterns in Bacteria.</title>
        <authorList>
            <person name="Churro C."/>
            <person name="Semedo-Aguiar A.P."/>
            <person name="Silva A.D."/>
            <person name="Pereira-Leal J.B."/>
            <person name="Leite R.B."/>
        </authorList>
    </citation>
    <scope>NUCLEOTIDE SEQUENCE [LARGE SCALE GENOMIC DNA]</scope>
    <source>
        <strain evidence="1 2">IPMA8</strain>
    </source>
</reference>
<keyword evidence="2" id="KW-1185">Reference proteome</keyword>
<evidence type="ECO:0000313" key="1">
    <source>
        <dbReference type="EMBL" id="NQE37903.1"/>
    </source>
</evidence>
<evidence type="ECO:0008006" key="3">
    <source>
        <dbReference type="Google" id="ProtNLM"/>
    </source>
</evidence>
<dbReference type="Proteomes" id="UP000702425">
    <property type="component" value="Unassembled WGS sequence"/>
</dbReference>
<organism evidence="1 2">
    <name type="scientific">Microcoleus asticus IPMA8</name>
    <dbReference type="NCBI Taxonomy" id="2563858"/>
    <lineage>
        <taxon>Bacteria</taxon>
        <taxon>Bacillati</taxon>
        <taxon>Cyanobacteriota</taxon>
        <taxon>Cyanophyceae</taxon>
        <taxon>Oscillatoriophycideae</taxon>
        <taxon>Oscillatoriales</taxon>
        <taxon>Microcoleaceae</taxon>
        <taxon>Microcoleus</taxon>
        <taxon>Microcoleus asticus</taxon>
    </lineage>
</organism>
<sequence length="276" mass="28785">MICDQFQHFKVQLLESDRLPEFVAIEKTTRSLKISAAGTAIGTLLILLAPPVEAANLTFVSDRAALGGTDRVDWSILGPVQPPFKVLPNSFSVTSEEGLGVNVNIPQAANPGVTPPLLFQTLPSPGIPTNFASGDFILFTGLIPGPQPAVGNPGPLTITFDRPVAAAGTQIAVDDTFLFTASISAFDSNNNLLGSFSTQGTSSLALDNSAQFLGVRSDAANISRLVYSSSEGDRALGINALSIAEAVPEPSNMTATIVAGLGLLAVKIKRRSLLVK</sequence>